<dbReference type="InterPro" id="IPR018392">
    <property type="entry name" value="LysM"/>
</dbReference>
<reference evidence="2 3" key="1">
    <citation type="submission" date="2024-02" db="EMBL/GenBank/DDBJ databases">
        <title>Bacteria isolated from the canopy kelp, Nereocystis luetkeana.</title>
        <authorList>
            <person name="Pfister C.A."/>
            <person name="Younker I.T."/>
            <person name="Light S.H."/>
        </authorList>
    </citation>
    <scope>NUCLEOTIDE SEQUENCE [LARGE SCALE GENOMIC DNA]</scope>
    <source>
        <strain evidence="2 3">TI.2.07</strain>
    </source>
</reference>
<dbReference type="PANTHER" id="PTHR34700:SF4">
    <property type="entry name" value="PHAGE-LIKE ELEMENT PBSX PROTEIN XKDP"/>
    <property type="match status" value="1"/>
</dbReference>
<dbReference type="SUPFAM" id="SSF54106">
    <property type="entry name" value="LysM domain"/>
    <property type="match status" value="1"/>
</dbReference>
<evidence type="ECO:0000313" key="2">
    <source>
        <dbReference type="EMBL" id="MEL0660437.1"/>
    </source>
</evidence>
<dbReference type="Gene3D" id="3.10.350.10">
    <property type="entry name" value="LysM domain"/>
    <property type="match status" value="1"/>
</dbReference>
<organism evidence="2 3">
    <name type="scientific">Psychromonas arctica</name>
    <dbReference type="NCBI Taxonomy" id="168275"/>
    <lineage>
        <taxon>Bacteria</taxon>
        <taxon>Pseudomonadati</taxon>
        <taxon>Pseudomonadota</taxon>
        <taxon>Gammaproteobacteria</taxon>
        <taxon>Alteromonadales</taxon>
        <taxon>Psychromonadaceae</taxon>
        <taxon>Psychromonas</taxon>
    </lineage>
</organism>
<dbReference type="CDD" id="cd00118">
    <property type="entry name" value="LysM"/>
    <property type="match status" value="1"/>
</dbReference>
<dbReference type="RefSeq" id="WP_341628888.1">
    <property type="nucleotide sequence ID" value="NZ_JBAKBA010000042.1"/>
</dbReference>
<keyword evidence="3" id="KW-1185">Reference proteome</keyword>
<dbReference type="Proteomes" id="UP001366060">
    <property type="component" value="Unassembled WGS sequence"/>
</dbReference>
<dbReference type="InterPro" id="IPR036779">
    <property type="entry name" value="LysM_dom_sf"/>
</dbReference>
<protein>
    <submittedName>
        <fullName evidence="2">LysM domain-containing protein</fullName>
    </submittedName>
</protein>
<evidence type="ECO:0000313" key="3">
    <source>
        <dbReference type="Proteomes" id="UP001366060"/>
    </source>
</evidence>
<gene>
    <name evidence="2" type="ORF">V6255_14955</name>
</gene>
<sequence length="359" mass="39965">MKLKLIVSFIIGVALSMAVLADTIKLKANHPDTYTVKKGDTLWGISSVFLNSPWLWPHLWENNSQIENPDLIYPGDILNLIWVDGEPRLTRKRLKKLSPIPRLQEKTQAIPIIPLEMLSAFLSKDHIIDPVLLEGTPRLLGDSVGSPRFFEGDIFYAEGQYDQNKLYGIYRLGKDYKGPAGKNLGTELIFIGQSQVSQSPNVDSTDKVTPHDLIKSSREARQGDLILAIPEYETIPAYFIPKPVPKSTKGNILAAVNNSAAIGKWDIVVIDKGKQDDIQIGSMFSILRSGQALLVNDEEILYKEDSNAFDQLGDADLRLPAERVGELMVFKVYENLSIAILMRGNDVIGSTYKIEGLAF</sequence>
<dbReference type="Pfam" id="PF01476">
    <property type="entry name" value="LysM"/>
    <property type="match status" value="1"/>
</dbReference>
<accession>A0ABU9HEV8</accession>
<dbReference type="EMBL" id="JBAKBA010000042">
    <property type="protein sequence ID" value="MEL0660437.1"/>
    <property type="molecule type" value="Genomic_DNA"/>
</dbReference>
<feature type="domain" description="LysM" evidence="1">
    <location>
        <begin position="32"/>
        <end position="80"/>
    </location>
</feature>
<dbReference type="PANTHER" id="PTHR34700">
    <property type="entry name" value="POTASSIUM BINDING PROTEIN KBP"/>
    <property type="match status" value="1"/>
</dbReference>
<evidence type="ECO:0000259" key="1">
    <source>
        <dbReference type="PROSITE" id="PS51782"/>
    </source>
</evidence>
<dbReference type="PROSITE" id="PS51782">
    <property type="entry name" value="LYSM"/>
    <property type="match status" value="1"/>
</dbReference>
<proteinExistence type="predicted"/>
<name>A0ABU9HEV8_9GAMM</name>
<comment type="caution">
    <text evidence="2">The sequence shown here is derived from an EMBL/GenBank/DDBJ whole genome shotgun (WGS) entry which is preliminary data.</text>
</comment>
<dbReference type="InterPro" id="IPR052196">
    <property type="entry name" value="Bact_Kbp"/>
</dbReference>